<gene>
    <name evidence="5" type="ORF">SG35_001975</name>
</gene>
<evidence type="ECO:0000256" key="2">
    <source>
        <dbReference type="ARBA" id="ARBA00012737"/>
    </source>
</evidence>
<dbReference type="AlphaFoldDB" id="A0AAF0C3D8"/>
<dbReference type="GO" id="GO:0004066">
    <property type="term" value="F:asparagine synthase (glutamine-hydrolyzing) activity"/>
    <property type="evidence" value="ECO:0007669"/>
    <property type="project" value="UniProtKB-EC"/>
</dbReference>
<dbReference type="EC" id="6.3.5.4" evidence="2"/>
<dbReference type="EMBL" id="CP059735">
    <property type="protein sequence ID" value="WDD99472.1"/>
    <property type="molecule type" value="Genomic_DNA"/>
</dbReference>
<name>A0AAF0C3D8_9GAMM</name>
<dbReference type="InterPro" id="IPR051786">
    <property type="entry name" value="ASN_synthetase/amidase"/>
</dbReference>
<sequence length="613" mass="69084">MHGLFFQDTATDNKKAFDEIWRFNPSETYRHNQITPSSDFFLFDGQSYDDSYYQSEHTLIFIDGSLALTDRDCTLQQSLAAIETIYLKHGYQGVIAAIAAGSFNLAIVDKKAEKVLFLNDFIGSIPLYYAKSNQGTVISTNPIALFNTGLFPTTLDMTGVASYAHLGYAFGSRHITRELNKLPANCCLEYDLNRKTSKILKGHNNLFETFPERQNYRKKKYAQLINKACSRVAHISGKTASFLSGGLDSRMVTAAWPKDHPLEHFTYGAPQSAEIEFAEQVARLNNEPLHHVIPDGGDIAAMIENIFDFSGLACFPERYFFAELMAQRGFNSVNDGFLIDVFLGGDFFHNDSYLSPVSKLAKYLGLFIDQSTAKHSTEAIAEAYFDSANLVKSYDQLSQYLDPDFIGAIKQAKPAILDDICTEVKRFAQHTDSVAYIFRNITAANRSVNYTLSQGVNARQFLKVNYPLGLDKELIYTCLELSPMQAAYRRGQLRALKDNYPDFAQIPYSRTLVPATYPAAAHKWASILNGKGIYIPGFNDRYKEKSLHFSNWGHWFKDNRQLRDIARNWLLSGNITDSNRIASFFAAIAENKTRASGHIFHIAGISKWISRTL</sequence>
<evidence type="ECO:0000256" key="3">
    <source>
        <dbReference type="ARBA" id="ARBA00048741"/>
    </source>
</evidence>
<protein>
    <recommendedName>
        <fullName evidence="2">asparagine synthase (glutamine-hydrolyzing)</fullName>
        <ecNumber evidence="2">6.3.5.4</ecNumber>
    </recommendedName>
</protein>
<dbReference type="Proteomes" id="UP000032568">
    <property type="component" value="Chromosome"/>
</dbReference>
<evidence type="ECO:0000313" key="5">
    <source>
        <dbReference type="EMBL" id="WDD99472.1"/>
    </source>
</evidence>
<dbReference type="InterPro" id="IPR029055">
    <property type="entry name" value="Ntn_hydrolases_N"/>
</dbReference>
<evidence type="ECO:0000313" key="6">
    <source>
        <dbReference type="Proteomes" id="UP000032568"/>
    </source>
</evidence>
<dbReference type="Gene3D" id="3.40.50.620">
    <property type="entry name" value="HUPs"/>
    <property type="match status" value="1"/>
</dbReference>
<dbReference type="KEGG" id="tact:SG35_001975"/>
<dbReference type="RefSeq" id="WP_044834104.1">
    <property type="nucleotide sequence ID" value="NZ_CP059735.1"/>
</dbReference>
<dbReference type="InterPro" id="IPR014729">
    <property type="entry name" value="Rossmann-like_a/b/a_fold"/>
</dbReference>
<dbReference type="Pfam" id="PF00733">
    <property type="entry name" value="Asn_synthase"/>
    <property type="match status" value="1"/>
</dbReference>
<feature type="domain" description="Asparagine synthetase" evidence="4">
    <location>
        <begin position="222"/>
        <end position="332"/>
    </location>
</feature>
<proteinExistence type="predicted"/>
<comment type="pathway">
    <text evidence="1">Amino-acid biosynthesis; L-asparagine biosynthesis; L-asparagine from L-aspartate (L-Gln route): step 1/1.</text>
</comment>
<dbReference type="PANTHER" id="PTHR43284">
    <property type="entry name" value="ASPARAGINE SYNTHETASE (GLUTAMINE-HYDROLYZING)"/>
    <property type="match status" value="1"/>
</dbReference>
<reference evidence="5 6" key="2">
    <citation type="journal article" date="2022" name="Mar. Drugs">
        <title>Bioassay-Guided Fractionation Leads to the Detection of Cholic Acid Generated by the Rare Thalassomonas sp.</title>
        <authorList>
            <person name="Pheiffer F."/>
            <person name="Schneider Y.K."/>
            <person name="Hansen E.H."/>
            <person name="Andersen J.H."/>
            <person name="Isaksson J."/>
            <person name="Busche T."/>
            <person name="R C."/>
            <person name="Kalinowski J."/>
            <person name="Zyl L.V."/>
            <person name="Trindade M."/>
        </authorList>
    </citation>
    <scope>NUCLEOTIDE SEQUENCE [LARGE SCALE GENOMIC DNA]</scope>
    <source>
        <strain evidence="5 6">A5K-106</strain>
    </source>
</reference>
<organism evidence="5 6">
    <name type="scientific">Thalassomonas actiniarum</name>
    <dbReference type="NCBI Taxonomy" id="485447"/>
    <lineage>
        <taxon>Bacteria</taxon>
        <taxon>Pseudomonadati</taxon>
        <taxon>Pseudomonadota</taxon>
        <taxon>Gammaproteobacteria</taxon>
        <taxon>Alteromonadales</taxon>
        <taxon>Colwelliaceae</taxon>
        <taxon>Thalassomonas</taxon>
    </lineage>
</organism>
<dbReference type="SUPFAM" id="SSF52402">
    <property type="entry name" value="Adenine nucleotide alpha hydrolases-like"/>
    <property type="match status" value="1"/>
</dbReference>
<evidence type="ECO:0000259" key="4">
    <source>
        <dbReference type="Pfam" id="PF00733"/>
    </source>
</evidence>
<dbReference type="GO" id="GO:0006529">
    <property type="term" value="P:asparagine biosynthetic process"/>
    <property type="evidence" value="ECO:0007669"/>
    <property type="project" value="InterPro"/>
</dbReference>
<keyword evidence="6" id="KW-1185">Reference proteome</keyword>
<accession>A0AAF0C3D8</accession>
<dbReference type="SUPFAM" id="SSF56235">
    <property type="entry name" value="N-terminal nucleophile aminohydrolases (Ntn hydrolases)"/>
    <property type="match status" value="1"/>
</dbReference>
<reference evidence="5 6" key="1">
    <citation type="journal article" date="2015" name="Genome Announc.">
        <title>Draft Genome Sequences of Marine Isolates of Thalassomonas viridans and Thalassomonas actiniarum.</title>
        <authorList>
            <person name="Olonade I."/>
            <person name="van Zyl L.J."/>
            <person name="Trindade M."/>
        </authorList>
    </citation>
    <scope>NUCLEOTIDE SEQUENCE [LARGE SCALE GENOMIC DNA]</scope>
    <source>
        <strain evidence="5 6">A5K-106</strain>
    </source>
</reference>
<dbReference type="PANTHER" id="PTHR43284:SF1">
    <property type="entry name" value="ASPARAGINE SYNTHETASE"/>
    <property type="match status" value="1"/>
</dbReference>
<dbReference type="InterPro" id="IPR001962">
    <property type="entry name" value="Asn_synthase"/>
</dbReference>
<dbReference type="Gene3D" id="3.60.20.10">
    <property type="entry name" value="Glutamine Phosphoribosylpyrophosphate, subunit 1, domain 1"/>
    <property type="match status" value="1"/>
</dbReference>
<evidence type="ECO:0000256" key="1">
    <source>
        <dbReference type="ARBA" id="ARBA00005187"/>
    </source>
</evidence>
<comment type="catalytic activity">
    <reaction evidence="3">
        <text>L-aspartate + L-glutamine + ATP + H2O = L-asparagine + L-glutamate + AMP + diphosphate + H(+)</text>
        <dbReference type="Rhea" id="RHEA:12228"/>
        <dbReference type="ChEBI" id="CHEBI:15377"/>
        <dbReference type="ChEBI" id="CHEBI:15378"/>
        <dbReference type="ChEBI" id="CHEBI:29985"/>
        <dbReference type="ChEBI" id="CHEBI:29991"/>
        <dbReference type="ChEBI" id="CHEBI:30616"/>
        <dbReference type="ChEBI" id="CHEBI:33019"/>
        <dbReference type="ChEBI" id="CHEBI:58048"/>
        <dbReference type="ChEBI" id="CHEBI:58359"/>
        <dbReference type="ChEBI" id="CHEBI:456215"/>
        <dbReference type="EC" id="6.3.5.4"/>
    </reaction>
</comment>